<reference evidence="5" key="1">
    <citation type="submission" date="2021-02" db="EMBL/GenBank/DDBJ databases">
        <title>PHA producing bacteria isolated from coastal sediment in Guangdong, Shenzhen.</title>
        <authorList>
            <person name="Zheng W."/>
            <person name="Yu S."/>
            <person name="Huang Y."/>
        </authorList>
    </citation>
    <scope>NUCLEOTIDE SEQUENCE</scope>
    <source>
        <strain evidence="5">TN14-10</strain>
    </source>
</reference>
<feature type="active site" description="Proton donor/acceptor" evidence="2">
    <location>
        <position position="203"/>
    </location>
</feature>
<evidence type="ECO:0000256" key="1">
    <source>
        <dbReference type="ARBA" id="ARBA00008853"/>
    </source>
</evidence>
<dbReference type="Gene3D" id="2.120.10.30">
    <property type="entry name" value="TolB, C-terminal domain"/>
    <property type="match status" value="1"/>
</dbReference>
<feature type="binding site" evidence="3">
    <location>
        <position position="105"/>
    </location>
    <ligand>
        <name>substrate</name>
    </ligand>
</feature>
<dbReference type="GO" id="GO:0019853">
    <property type="term" value="P:L-ascorbic acid biosynthetic process"/>
    <property type="evidence" value="ECO:0007669"/>
    <property type="project" value="TreeGrafter"/>
</dbReference>
<comment type="cofactor">
    <cofactor evidence="3">
        <name>Zn(2+)</name>
        <dbReference type="ChEBI" id="CHEBI:29105"/>
    </cofactor>
    <text evidence="3">Binds 1 divalent metal cation per subunit.</text>
</comment>
<dbReference type="PANTHER" id="PTHR10907">
    <property type="entry name" value="REGUCALCIN"/>
    <property type="match status" value="1"/>
</dbReference>
<evidence type="ECO:0000256" key="2">
    <source>
        <dbReference type="PIRSR" id="PIRSR605511-1"/>
    </source>
</evidence>
<sequence length="305" mass="31967">MKRVRSALMSEVWIEGYSFPESPRWYRGEFWFVDMYLGDIWKVDSGGHASCVISWSSAVGGLGWLPDGDLLFVDKYRRAVMRCSHTSGETSIHADLSPLAASHLNDMLTLPDGRSYIGEYGFDIAAGENFAKGSVFLVEPDGGVSVATSGLAFPNGIAITGDGERAVVAESAAGRLVQFRVDAAAGALVDRSVLMRLDKGAPDGICMDAEGAVWVAALGDGGLLRIGSDGQVLASAETRGVPIACALGGEDGRSLYVTTAEMSPDRHRPGDYAGTRTGAIEVVEVAVPAALLARHAGSMPGGRGA</sequence>
<comment type="similarity">
    <text evidence="1">Belongs to the SMP-30/CGR1 family.</text>
</comment>
<keyword evidence="3" id="KW-0479">Metal-binding</keyword>
<evidence type="ECO:0000313" key="5">
    <source>
        <dbReference type="EMBL" id="MBN7797515.1"/>
    </source>
</evidence>
<feature type="binding site" evidence="3">
    <location>
        <position position="155"/>
    </location>
    <ligand>
        <name>a divalent metal cation</name>
        <dbReference type="ChEBI" id="CHEBI:60240"/>
    </ligand>
</feature>
<feature type="binding site" evidence="3">
    <location>
        <position position="21"/>
    </location>
    <ligand>
        <name>a divalent metal cation</name>
        <dbReference type="ChEBI" id="CHEBI:60240"/>
    </ligand>
</feature>
<keyword evidence="6" id="KW-1185">Reference proteome</keyword>
<evidence type="ECO:0000256" key="3">
    <source>
        <dbReference type="PIRSR" id="PIRSR605511-2"/>
    </source>
</evidence>
<dbReference type="GO" id="GO:0004341">
    <property type="term" value="F:gluconolactonase activity"/>
    <property type="evidence" value="ECO:0007669"/>
    <property type="project" value="TreeGrafter"/>
</dbReference>
<dbReference type="InterPro" id="IPR011042">
    <property type="entry name" value="6-blade_b-propeller_TolB-like"/>
</dbReference>
<dbReference type="SUPFAM" id="SSF63829">
    <property type="entry name" value="Calcium-dependent phosphotriesterase"/>
    <property type="match status" value="1"/>
</dbReference>
<keyword evidence="3" id="KW-0862">Zinc</keyword>
<comment type="caution">
    <text evidence="5">The sequence shown here is derived from an EMBL/GenBank/DDBJ whole genome shotgun (WGS) entry which is preliminary data.</text>
</comment>
<organism evidence="5 6">
    <name type="scientific">Parahaliea mediterranea</name>
    <dbReference type="NCBI Taxonomy" id="651086"/>
    <lineage>
        <taxon>Bacteria</taxon>
        <taxon>Pseudomonadati</taxon>
        <taxon>Pseudomonadota</taxon>
        <taxon>Gammaproteobacteria</taxon>
        <taxon>Cellvibrionales</taxon>
        <taxon>Halieaceae</taxon>
        <taxon>Parahaliea</taxon>
    </lineage>
</organism>
<accession>A0A939DG74</accession>
<dbReference type="PANTHER" id="PTHR10907:SF47">
    <property type="entry name" value="REGUCALCIN"/>
    <property type="match status" value="1"/>
</dbReference>
<evidence type="ECO:0000259" key="4">
    <source>
        <dbReference type="Pfam" id="PF08450"/>
    </source>
</evidence>
<name>A0A939DG74_9GAMM</name>
<protein>
    <submittedName>
        <fullName evidence="5">SMP-30/gluconolactonase/LRE family protein</fullName>
    </submittedName>
</protein>
<evidence type="ECO:0000313" key="6">
    <source>
        <dbReference type="Proteomes" id="UP000664303"/>
    </source>
</evidence>
<feature type="binding site" evidence="3">
    <location>
        <position position="123"/>
    </location>
    <ligand>
        <name>substrate</name>
    </ligand>
</feature>
<gene>
    <name evidence="5" type="ORF">JYP50_12975</name>
</gene>
<dbReference type="InterPro" id="IPR013658">
    <property type="entry name" value="SGL"/>
</dbReference>
<dbReference type="PRINTS" id="PR01790">
    <property type="entry name" value="SMP30FAMILY"/>
</dbReference>
<dbReference type="Proteomes" id="UP000664303">
    <property type="component" value="Unassembled WGS sequence"/>
</dbReference>
<feature type="binding site" evidence="3">
    <location>
        <position position="203"/>
    </location>
    <ligand>
        <name>a divalent metal cation</name>
        <dbReference type="ChEBI" id="CHEBI:60240"/>
    </ligand>
</feature>
<dbReference type="Pfam" id="PF08450">
    <property type="entry name" value="SGL"/>
    <property type="match status" value="1"/>
</dbReference>
<dbReference type="EMBL" id="JAFKCZ010000008">
    <property type="protein sequence ID" value="MBN7797515.1"/>
    <property type="molecule type" value="Genomic_DNA"/>
</dbReference>
<dbReference type="GO" id="GO:0005509">
    <property type="term" value="F:calcium ion binding"/>
    <property type="evidence" value="ECO:0007669"/>
    <property type="project" value="TreeGrafter"/>
</dbReference>
<dbReference type="AlphaFoldDB" id="A0A939DG74"/>
<dbReference type="RefSeq" id="WP_206560958.1">
    <property type="nucleotide sequence ID" value="NZ_JAFKCZ010000008.1"/>
</dbReference>
<dbReference type="InterPro" id="IPR005511">
    <property type="entry name" value="SMP-30"/>
</dbReference>
<proteinExistence type="inferred from homology"/>
<feature type="domain" description="SMP-30/Gluconolactonase/LRE-like region" evidence="4">
    <location>
        <begin position="19"/>
        <end position="260"/>
    </location>
</feature>